<evidence type="ECO:0000256" key="2">
    <source>
        <dbReference type="ARBA" id="ARBA00022475"/>
    </source>
</evidence>
<evidence type="ECO:0000256" key="7">
    <source>
        <dbReference type="SAM" id="Phobius"/>
    </source>
</evidence>
<evidence type="ECO:0000313" key="9">
    <source>
        <dbReference type="EMBL" id="GAA3931357.1"/>
    </source>
</evidence>
<feature type="transmembrane region" description="Helical" evidence="7">
    <location>
        <begin position="142"/>
        <end position="167"/>
    </location>
</feature>
<comment type="caution">
    <text evidence="9">The sequence shown here is derived from an EMBL/GenBank/DDBJ whole genome shotgun (WGS) entry which is preliminary data.</text>
</comment>
<dbReference type="Proteomes" id="UP001501591">
    <property type="component" value="Unassembled WGS sequence"/>
</dbReference>
<keyword evidence="3 7" id="KW-0812">Transmembrane</keyword>
<evidence type="ECO:0000313" key="10">
    <source>
        <dbReference type="Proteomes" id="UP001501591"/>
    </source>
</evidence>
<feature type="transmembrane region" description="Helical" evidence="7">
    <location>
        <begin position="458"/>
        <end position="484"/>
    </location>
</feature>
<dbReference type="InterPro" id="IPR003838">
    <property type="entry name" value="ABC3_permease_C"/>
</dbReference>
<keyword evidence="10" id="KW-1185">Reference proteome</keyword>
<feature type="transmembrane region" description="Helical" evidence="7">
    <location>
        <begin position="239"/>
        <end position="259"/>
    </location>
</feature>
<evidence type="ECO:0000256" key="5">
    <source>
        <dbReference type="ARBA" id="ARBA00023136"/>
    </source>
</evidence>
<keyword evidence="2" id="KW-1003">Cell membrane</keyword>
<evidence type="ECO:0000256" key="3">
    <source>
        <dbReference type="ARBA" id="ARBA00022692"/>
    </source>
</evidence>
<dbReference type="InterPro" id="IPR038766">
    <property type="entry name" value="Membrane_comp_ABC_pdt"/>
</dbReference>
<feature type="transmembrane region" description="Helical" evidence="7">
    <location>
        <begin position="43"/>
        <end position="63"/>
    </location>
</feature>
<feature type="transmembrane region" description="Helical" evidence="7">
    <location>
        <begin position="179"/>
        <end position="201"/>
    </location>
</feature>
<feature type="transmembrane region" description="Helical" evidence="7">
    <location>
        <begin position="265"/>
        <end position="285"/>
    </location>
</feature>
<feature type="region of interest" description="Disordered" evidence="6">
    <location>
        <begin position="1"/>
        <end position="25"/>
    </location>
</feature>
<sequence length="502" mass="51701">MTGVSDRPAAGIRTAEPTRTVEPARASQPTWASRLSWLRERGMGATILVAALTAAFGVILVEVTGYIGGALQADPFLGDSETLALVVSILTVLLVGVAMYVAAMVTANTFATIITGRMRRIALLRLIGASARAQRAEVAGQGFVVGLIGAVIGLGVGLGVSGLGVVAGERMLALTPDEFTLFTPGILAPAVGVALTTWLAAHVGSRRVLTVTPLEALGGSVERTREEVSTRRGARIASLVMLVLGSALLAGGVLIGLYLPLGVVVAFFGGVLSFTGLVIGADRVMPPVLRLVGRMFGRGATARLAAENALRHPERSSRMTIGVVMGVALVTMFAVALQSVKALLVRGTEGVPAEMFAPIDAFVTVMMVLVAVSAVIAGVGLVNLLTIGVVQRTRELGLLRAIGLTARQVRRMVLLEAVHITVAATLTGLVVGNLYGWIAAQSLLGSIRLPPDFEPAGFVLPAVPWGPVAVIVVATAVLTALAAVTPTRLATRVAPVEALAAV</sequence>
<feature type="domain" description="ABC3 transporter permease C-terminal" evidence="8">
    <location>
        <begin position="93"/>
        <end position="211"/>
    </location>
</feature>
<accession>A0ABP7MWF4</accession>
<dbReference type="Pfam" id="PF02687">
    <property type="entry name" value="FtsX"/>
    <property type="match status" value="2"/>
</dbReference>
<evidence type="ECO:0000256" key="4">
    <source>
        <dbReference type="ARBA" id="ARBA00022989"/>
    </source>
</evidence>
<evidence type="ECO:0000259" key="8">
    <source>
        <dbReference type="Pfam" id="PF02687"/>
    </source>
</evidence>
<dbReference type="PANTHER" id="PTHR30287">
    <property type="entry name" value="MEMBRANE COMPONENT OF PREDICTED ABC SUPERFAMILY METABOLITE UPTAKE TRANSPORTER"/>
    <property type="match status" value="1"/>
</dbReference>
<proteinExistence type="predicted"/>
<keyword evidence="5 7" id="KW-0472">Membrane</keyword>
<feature type="transmembrane region" description="Helical" evidence="7">
    <location>
        <begin position="83"/>
        <end position="111"/>
    </location>
</feature>
<feature type="transmembrane region" description="Helical" evidence="7">
    <location>
        <begin position="412"/>
        <end position="438"/>
    </location>
</feature>
<reference evidence="10" key="1">
    <citation type="journal article" date="2019" name="Int. J. Syst. Evol. Microbiol.">
        <title>The Global Catalogue of Microorganisms (GCM) 10K type strain sequencing project: providing services to taxonomists for standard genome sequencing and annotation.</title>
        <authorList>
            <consortium name="The Broad Institute Genomics Platform"/>
            <consortium name="The Broad Institute Genome Sequencing Center for Infectious Disease"/>
            <person name="Wu L."/>
            <person name="Ma J."/>
        </authorList>
    </citation>
    <scope>NUCLEOTIDE SEQUENCE [LARGE SCALE GENOMIC DNA]</scope>
    <source>
        <strain evidence="10">JCM 17024</strain>
    </source>
</reference>
<name>A0ABP7MWF4_9MICO</name>
<comment type="subcellular location">
    <subcellularLocation>
        <location evidence="1">Cell membrane</location>
        <topology evidence="1">Multi-pass membrane protein</topology>
    </subcellularLocation>
</comment>
<dbReference type="PANTHER" id="PTHR30287:SF1">
    <property type="entry name" value="INNER MEMBRANE PROTEIN"/>
    <property type="match status" value="1"/>
</dbReference>
<feature type="transmembrane region" description="Helical" evidence="7">
    <location>
        <begin position="361"/>
        <end position="391"/>
    </location>
</feature>
<dbReference type="EMBL" id="BAABCP010000001">
    <property type="protein sequence ID" value="GAA3931357.1"/>
    <property type="molecule type" value="Genomic_DNA"/>
</dbReference>
<keyword evidence="4 7" id="KW-1133">Transmembrane helix</keyword>
<evidence type="ECO:0000256" key="1">
    <source>
        <dbReference type="ARBA" id="ARBA00004651"/>
    </source>
</evidence>
<gene>
    <name evidence="9" type="ORF">GCM10022383_07340</name>
</gene>
<evidence type="ECO:0000256" key="6">
    <source>
        <dbReference type="SAM" id="MobiDB-lite"/>
    </source>
</evidence>
<organism evidence="9 10">
    <name type="scientific">Microbacterium soli</name>
    <dbReference type="NCBI Taxonomy" id="446075"/>
    <lineage>
        <taxon>Bacteria</taxon>
        <taxon>Bacillati</taxon>
        <taxon>Actinomycetota</taxon>
        <taxon>Actinomycetes</taxon>
        <taxon>Micrococcales</taxon>
        <taxon>Microbacteriaceae</taxon>
        <taxon>Microbacterium</taxon>
    </lineage>
</organism>
<feature type="transmembrane region" description="Helical" evidence="7">
    <location>
        <begin position="321"/>
        <end position="341"/>
    </location>
</feature>
<dbReference type="RefSeq" id="WP_344818150.1">
    <property type="nucleotide sequence ID" value="NZ_BAABCP010000001.1"/>
</dbReference>
<feature type="domain" description="ABC3 transporter permease C-terminal" evidence="8">
    <location>
        <begin position="368"/>
        <end position="493"/>
    </location>
</feature>
<protein>
    <recommendedName>
        <fullName evidence="8">ABC3 transporter permease C-terminal domain-containing protein</fullName>
    </recommendedName>
</protein>